<evidence type="ECO:0000256" key="8">
    <source>
        <dbReference type="SAM" id="MobiDB-lite"/>
    </source>
</evidence>
<dbReference type="Pfam" id="PF00023">
    <property type="entry name" value="Ank"/>
    <property type="match status" value="1"/>
</dbReference>
<feature type="repeat" description="ANK" evidence="7">
    <location>
        <begin position="210"/>
        <end position="242"/>
    </location>
</feature>
<feature type="region of interest" description="Disordered" evidence="8">
    <location>
        <begin position="1256"/>
        <end position="1278"/>
    </location>
</feature>
<feature type="compositionally biased region" description="Basic and acidic residues" evidence="8">
    <location>
        <begin position="816"/>
        <end position="845"/>
    </location>
</feature>
<keyword evidence="4 9" id="KW-1133">Transmembrane helix</keyword>
<feature type="repeat" description="ANK" evidence="7">
    <location>
        <begin position="243"/>
        <end position="275"/>
    </location>
</feature>
<dbReference type="InterPro" id="IPR002523">
    <property type="entry name" value="MgTranspt_CorA/ZnTranspt_ZntB"/>
</dbReference>
<evidence type="ECO:0000256" key="3">
    <source>
        <dbReference type="ARBA" id="ARBA00022737"/>
    </source>
</evidence>
<comment type="caution">
    <text evidence="10">The sequence shown here is derived from an EMBL/GenBank/DDBJ whole genome shotgun (WGS) entry which is preliminary data.</text>
</comment>
<dbReference type="Pfam" id="PF12796">
    <property type="entry name" value="Ank_2"/>
    <property type="match status" value="3"/>
</dbReference>
<feature type="compositionally biased region" description="Pro residues" evidence="8">
    <location>
        <begin position="95"/>
        <end position="104"/>
    </location>
</feature>
<feature type="repeat" description="ANK" evidence="7">
    <location>
        <begin position="517"/>
        <end position="549"/>
    </location>
</feature>
<evidence type="ECO:0000313" key="10">
    <source>
        <dbReference type="EMBL" id="SPO05269.1"/>
    </source>
</evidence>
<dbReference type="PRINTS" id="PR01415">
    <property type="entry name" value="ANKYRIN"/>
</dbReference>
<reference evidence="10" key="1">
    <citation type="submission" date="2018-03" db="EMBL/GenBank/DDBJ databases">
        <authorList>
            <person name="Guldener U."/>
        </authorList>
    </citation>
    <scope>NUCLEOTIDE SEQUENCE</scope>
</reference>
<dbReference type="Gene3D" id="1.20.58.340">
    <property type="entry name" value="Magnesium transport protein CorA, transmembrane region"/>
    <property type="match status" value="1"/>
</dbReference>
<feature type="repeat" description="ANK" evidence="7">
    <location>
        <begin position="415"/>
        <end position="447"/>
    </location>
</feature>
<evidence type="ECO:0000313" key="11">
    <source>
        <dbReference type="Proteomes" id="UP001187682"/>
    </source>
</evidence>
<feature type="repeat" description="ANK" evidence="7">
    <location>
        <begin position="310"/>
        <end position="342"/>
    </location>
</feature>
<dbReference type="InterPro" id="IPR045863">
    <property type="entry name" value="CorA_TM1_TM2"/>
</dbReference>
<dbReference type="GO" id="GO:0046873">
    <property type="term" value="F:metal ion transmembrane transporter activity"/>
    <property type="evidence" value="ECO:0007669"/>
    <property type="project" value="InterPro"/>
</dbReference>
<evidence type="ECO:0000256" key="7">
    <source>
        <dbReference type="PROSITE-ProRule" id="PRU00023"/>
    </source>
</evidence>
<protein>
    <submittedName>
        <fullName evidence="10">Uncharacterized protein</fullName>
    </submittedName>
</protein>
<feature type="repeat" description="ANK" evidence="7">
    <location>
        <begin position="276"/>
        <end position="309"/>
    </location>
</feature>
<feature type="compositionally biased region" description="Basic and acidic residues" evidence="8">
    <location>
        <begin position="590"/>
        <end position="599"/>
    </location>
</feature>
<organism evidence="10 11">
    <name type="scientific">Cephalotrichum gorgonifer</name>
    <dbReference type="NCBI Taxonomy" id="2041049"/>
    <lineage>
        <taxon>Eukaryota</taxon>
        <taxon>Fungi</taxon>
        <taxon>Dikarya</taxon>
        <taxon>Ascomycota</taxon>
        <taxon>Pezizomycotina</taxon>
        <taxon>Sordariomycetes</taxon>
        <taxon>Hypocreomycetidae</taxon>
        <taxon>Microascales</taxon>
        <taxon>Microascaceae</taxon>
        <taxon>Cephalotrichum</taxon>
    </lineage>
</organism>
<dbReference type="Proteomes" id="UP001187682">
    <property type="component" value="Unassembled WGS sequence"/>
</dbReference>
<dbReference type="SUPFAM" id="SSF144083">
    <property type="entry name" value="Magnesium transport protein CorA, transmembrane region"/>
    <property type="match status" value="1"/>
</dbReference>
<feature type="region of interest" description="Disordered" evidence="8">
    <location>
        <begin position="1"/>
        <end position="23"/>
    </location>
</feature>
<dbReference type="EMBL" id="ONZQ02000012">
    <property type="protein sequence ID" value="SPO05269.1"/>
    <property type="molecule type" value="Genomic_DNA"/>
</dbReference>
<dbReference type="PANTHER" id="PTHR24198:SF165">
    <property type="entry name" value="ANKYRIN REPEAT-CONTAINING PROTEIN-RELATED"/>
    <property type="match status" value="1"/>
</dbReference>
<feature type="repeat" description="ANK" evidence="7">
    <location>
        <begin position="348"/>
        <end position="376"/>
    </location>
</feature>
<feature type="compositionally biased region" description="Polar residues" evidence="8">
    <location>
        <begin position="53"/>
        <end position="66"/>
    </location>
</feature>
<keyword evidence="6 9" id="KW-0472">Membrane</keyword>
<feature type="compositionally biased region" description="Basic and acidic residues" evidence="8">
    <location>
        <begin position="1194"/>
        <end position="1218"/>
    </location>
</feature>
<dbReference type="SMART" id="SM00248">
    <property type="entry name" value="ANK"/>
    <property type="match status" value="16"/>
</dbReference>
<evidence type="ECO:0000256" key="4">
    <source>
        <dbReference type="ARBA" id="ARBA00022989"/>
    </source>
</evidence>
<dbReference type="Pfam" id="PF01544">
    <property type="entry name" value="CorA"/>
    <property type="match status" value="1"/>
</dbReference>
<name>A0AAE8N487_9PEZI</name>
<feature type="transmembrane region" description="Helical" evidence="9">
    <location>
        <begin position="1387"/>
        <end position="1409"/>
    </location>
</feature>
<keyword evidence="5 7" id="KW-0040">ANK repeat</keyword>
<feature type="region of interest" description="Disordered" evidence="8">
    <location>
        <begin position="573"/>
        <end position="599"/>
    </location>
</feature>
<evidence type="ECO:0000256" key="9">
    <source>
        <dbReference type="SAM" id="Phobius"/>
    </source>
</evidence>
<evidence type="ECO:0000256" key="2">
    <source>
        <dbReference type="ARBA" id="ARBA00022692"/>
    </source>
</evidence>
<evidence type="ECO:0000256" key="5">
    <source>
        <dbReference type="ARBA" id="ARBA00023043"/>
    </source>
</evidence>
<dbReference type="InterPro" id="IPR002110">
    <property type="entry name" value="Ankyrin_rpt"/>
</dbReference>
<accession>A0AAE8N487</accession>
<evidence type="ECO:0000256" key="1">
    <source>
        <dbReference type="ARBA" id="ARBA00004141"/>
    </source>
</evidence>
<feature type="region of interest" description="Disordered" evidence="8">
    <location>
        <begin position="662"/>
        <end position="682"/>
    </location>
</feature>
<dbReference type="PANTHER" id="PTHR24198">
    <property type="entry name" value="ANKYRIN REPEAT AND PROTEIN KINASE DOMAIN-CONTAINING PROTEIN"/>
    <property type="match status" value="1"/>
</dbReference>
<keyword evidence="2 9" id="KW-0812">Transmembrane</keyword>
<feature type="region of interest" description="Disordered" evidence="8">
    <location>
        <begin position="40"/>
        <end position="121"/>
    </location>
</feature>
<dbReference type="SUPFAM" id="SSF48403">
    <property type="entry name" value="Ankyrin repeat"/>
    <property type="match status" value="2"/>
</dbReference>
<feature type="region of interest" description="Disordered" evidence="8">
    <location>
        <begin position="1187"/>
        <end position="1234"/>
    </location>
</feature>
<evidence type="ECO:0000256" key="6">
    <source>
        <dbReference type="ARBA" id="ARBA00023136"/>
    </source>
</evidence>
<dbReference type="PROSITE" id="PS50088">
    <property type="entry name" value="ANK_REPEAT"/>
    <property type="match status" value="9"/>
</dbReference>
<feature type="repeat" description="ANK" evidence="7">
    <location>
        <begin position="484"/>
        <end position="516"/>
    </location>
</feature>
<dbReference type="Gene3D" id="1.25.40.20">
    <property type="entry name" value="Ankyrin repeat-containing domain"/>
    <property type="match status" value="5"/>
</dbReference>
<comment type="subcellular location">
    <subcellularLocation>
        <location evidence="1">Membrane</location>
        <topology evidence="1">Multi-pass membrane protein</topology>
    </subcellularLocation>
</comment>
<gene>
    <name evidence="10" type="ORF">DNG_07956</name>
</gene>
<keyword evidence="3" id="KW-0677">Repeat</keyword>
<keyword evidence="11" id="KW-1185">Reference proteome</keyword>
<dbReference type="GO" id="GO:0016020">
    <property type="term" value="C:membrane"/>
    <property type="evidence" value="ECO:0007669"/>
    <property type="project" value="UniProtKB-SubCell"/>
</dbReference>
<sequence>MSNTESPRLDAASESGPNSPVDMQASVYTEVVLSKVAESPVKQGLGLGDPTVASLSASTVSDSGSGQDMKVENDPGNTGGTHAPGVDAGAAPSQPTGPPLGPAPDPEEAVVSASPSLIPATPKVDEDMEAKNRYDSETIQKFLLDKSVPEDEGDKALFEKLKQMEHEPISAPYQGKYGQNSLHISANRGLLGSATTLLEAGASLSAVDDEGCTPLHLACREGHVDIVALFLRSGADINAKDLEGDTPLQGACWNKHEEVVKLLLENGSDTQETDKKGWAPLHWAAYNGHAGIMGSLLGQDKTNIDAVNQYGDTAMHLVANDGVGDAVRLLISHGSKAHVTTDSCKWYPLHCAAQNGHEDIVQLLLDNGADNYTKDNIGQTPLALATKGGHTGTMKKLLEHRSEKETPQLEIANEYGVTPLAAAALWNNEAGFDLLLKSGAKHDTRSNNQANVLMIACKWRNLRIAQAVLHSGKFKDIINDQDEDGDTALHRASRYGHSAIVELLLQHKVKVDIKNTKGQTALHLASVQGYENIVQLLLSTHATELLEKKDDEGQTALHLACLQISKDVELQDADDLGPEVNGVGEEPDDGEKTKSAPGRHDAVVSLLLEKGANPEAKTNKEETALHLAARHSDCARVRSLIGKMKKELNGEDADHKTALDVAFDRRGRDDPTPDEREQDERGDTVRCLLSVGNITFSQSKSDEVLTWAAENRKRHDIARMLFSNSLAEEHKHLGSHDWSAIEWAAYLVKPRVLWLLLSNSKPTPETDRRRKSALELVGDDVLASRYKSSPAGKKGDEASKLQTRKLKNSLAGTRPDGAKDPEPETHQVKERTKGERREDKDRQTIRDILQNPPPTLTSKPREPFLMPDVANIPPKTESFDAGIVQFYERDGESGFFRRHRTVKEVIYDPGLKGVKEEMTRKWKEVVEAKPGRGKSASGASNLQEMVIHGEPKFTWVHLPATNIVWMNDLLKRIMIEKEGDGESKEKEFYEASSFLRDSWFEIPDRTSPSRIMRPRYVSNQTGPEKSSEQMISALYMPYLSFSMQCREGDDLVKFNEKYRQSEDEKTSLKSLQAAKGIYRGLLEDYEDRGMVIHGSSTLDEAYYHFSGGPESTKDQRHRNETQVVTKNWLITSGSHSIDGTKDSLLTGILNNLSRQADVGGRHSQPRNPEEMSKIIVDYCIGLYERAQPSQEGKVGGKDQPDEKSERSQPGEKSKHGKIDQPSIRARHGKDNQSIRRIFSDSINRIGMDEANLFEKASPLKKNGKDQAQNKAGSQKEGKLDTDINATLEEAVTLYCRIKDIRDELNILKTIATYQNDVQGKMPGRGSTPAETTAAYIVADITKMELMANRIQEAAATTLAIEQNDIANAQAKIANAQAKEAVKQGRTLMIFTVATILFLPLSFLSSLFALDVASFQQTPGWAFSIIFVVSLVLFAPLASYALYPDEFVQFFVRLFRDKKTVPGSSHKHETDSYTYLPATEKCGGVDSKDLPQSQETTELDDVESIISNNHWARNIPGWVRRRFRSQKLPEDDSKA</sequence>
<feature type="transmembrane region" description="Helical" evidence="9">
    <location>
        <begin position="1421"/>
        <end position="1442"/>
    </location>
</feature>
<feature type="region of interest" description="Disordered" evidence="8">
    <location>
        <begin position="785"/>
        <end position="872"/>
    </location>
</feature>
<dbReference type="PROSITE" id="PS50297">
    <property type="entry name" value="ANK_REP_REGION"/>
    <property type="match status" value="7"/>
</dbReference>
<proteinExistence type="predicted"/>
<feature type="repeat" description="ANK" evidence="7">
    <location>
        <begin position="177"/>
        <end position="209"/>
    </location>
</feature>
<dbReference type="InterPro" id="IPR036770">
    <property type="entry name" value="Ankyrin_rpt-contain_sf"/>
</dbReference>